<dbReference type="Proteomes" id="UP000257089">
    <property type="component" value="Plasmid p48N_1"/>
</dbReference>
<reference evidence="1" key="1">
    <citation type="submission" date="2023-10" db="EMBL/GenBank/DDBJ databases">
        <title>A new archaeal virus that suppresses the transcription of host immunity genes.</title>
        <authorList>
            <person name="Turgeman-Grott I."/>
            <person name="Golan N."/>
            <person name="Neri U."/>
            <person name="Naki D."/>
            <person name="Altman N."/>
            <person name="Eizenshtein K."/>
            <person name="Choudhary D."/>
            <person name="Levi R."/>
            <person name="Himani H."/>
            <person name="Reshef L."/>
            <person name="Papke T.R."/>
            <person name="Gophna U."/>
        </authorList>
    </citation>
    <scope>NUCLEOTIDE SEQUENCE</scope>
    <source>
        <strain evidence="1">Atlit-48N</strain>
    </source>
</reference>
<geneLocation type="plasmid" evidence="1 2">
    <name>p48N_1</name>
</geneLocation>
<keyword evidence="1" id="KW-0067">ATP-binding</keyword>
<proteinExistence type="predicted"/>
<name>A0ACD5I096_9EURY</name>
<keyword evidence="1" id="KW-0547">Nucleotide-binding</keyword>
<evidence type="ECO:0000313" key="2">
    <source>
        <dbReference type="Proteomes" id="UP000257089"/>
    </source>
</evidence>
<keyword evidence="1" id="KW-0614">Plasmid</keyword>
<gene>
    <name evidence="1" type="ORF">DEQ67_014905</name>
</gene>
<keyword evidence="1" id="KW-0378">Hydrolase</keyword>
<sequence length="858" mass="97734">MSTYENAADLEFFNDCLNTLIKDLLYDDLGVTDYRWDQNSESDLQKSAWVASLLASSDKEEHQSKALAFAILAYIEKRGTDDEEMYERYLYIVLSRIGNLQTFNTVRREQADVSFEERLISSLDSALSLELSSDLQQHELGDGTVLSSFQKDILNALQAGKDIAISGPTSSGKSFILRKYIQRELESEDSFEAIYVVPTRALIAEVSEKLSSLNDDLDGEEEIEVRTGAYFEEKPEDLETDSNSFLVVTPERCLRLIDEDTRARIDPDLIFFDEIQNVQDGQRGVLFEDIIQLLSESWPETQIVAAGPYLEQPQDTLSNLTNREVVQIKTAFTPVLQMKAIIRFKRASNQSGSRRMVDIVLYSPSGDKLEFTIAEPDDLTYTTVNNSKTRALTTIIDEYGQNSQNLVYSSKTNLAEDRADAIANNRNREITSARIDDLTEFLRNTIHEDYPLIDHLQKGVAFHHGRVPKIAREEIEDLYRSKVGLDTIVCTSTLLEGVNLPAEKIFLTSAYRGDDELSELDFQNLVGRVGRVDSRLYGSIYCVEAEDDEWVDEKLDSDTEESVTPATSQATDNPNKLITALGSNDLRQLKDASTRYTSVLLRSRHLKSDYDVDEYLSNKGLSDAEISSAKEELDRTLEDIDIPEKLLRRNPTVDPVEQNTLYRLVMKNPERWVIGENTAEYSYDKLMRITQQLNQVFKFTKDDEYGIDPPNRETKHGALEPIVVVANQWLRGETYKSMIDSRQANVGDENLSKCIRTILDLVNDDVRFILVKYYGMLVDMLEESDYEMGKWASNFDQMLEMGSMNFGELRLMSKGVDRSVALQLRIPPNVDDVEDFLETRRGKLPEFFTRHLESQGVL</sequence>
<protein>
    <submittedName>
        <fullName evidence="1">DEAD/DEAH box helicase</fullName>
    </submittedName>
</protein>
<dbReference type="EMBL" id="CP137690">
    <property type="protein sequence ID" value="XRJ21358.1"/>
    <property type="molecule type" value="Genomic_DNA"/>
</dbReference>
<keyword evidence="1" id="KW-0347">Helicase</keyword>
<accession>A0ACD5I096</accession>
<evidence type="ECO:0000313" key="1">
    <source>
        <dbReference type="EMBL" id="XRJ21358.1"/>
    </source>
</evidence>
<organism evidence="1 2">
    <name type="scientific">Haloferax sp. Atlit-48N</name>
    <dbReference type="NCBI Taxonomy" id="2077198"/>
    <lineage>
        <taxon>Archaea</taxon>
        <taxon>Methanobacteriati</taxon>
        <taxon>Methanobacteriota</taxon>
        <taxon>Stenosarchaea group</taxon>
        <taxon>Halobacteria</taxon>
        <taxon>Halobacteriales</taxon>
        <taxon>Haloferacaceae</taxon>
        <taxon>Haloferax</taxon>
    </lineage>
</organism>